<comment type="similarity">
    <text evidence="2 6">Belongs to the DP1 family.</text>
</comment>
<dbReference type="EMBL" id="JAFNEN010000249">
    <property type="protein sequence ID" value="KAG8188099.1"/>
    <property type="molecule type" value="Genomic_DNA"/>
</dbReference>
<evidence type="ECO:0000313" key="8">
    <source>
        <dbReference type="Proteomes" id="UP000827092"/>
    </source>
</evidence>
<dbReference type="InterPro" id="IPR004345">
    <property type="entry name" value="TB2_DP1_HVA22"/>
</dbReference>
<dbReference type="Proteomes" id="UP000827092">
    <property type="component" value="Unassembled WGS sequence"/>
</dbReference>
<comment type="caution">
    <text evidence="7">The sequence shown here is derived from an EMBL/GenBank/DDBJ whole genome shotgun (WGS) entry which is preliminary data.</text>
</comment>
<evidence type="ECO:0000256" key="4">
    <source>
        <dbReference type="ARBA" id="ARBA00022989"/>
    </source>
</evidence>
<organism evidence="7 8">
    <name type="scientific">Oedothorax gibbosus</name>
    <dbReference type="NCBI Taxonomy" id="931172"/>
    <lineage>
        <taxon>Eukaryota</taxon>
        <taxon>Metazoa</taxon>
        <taxon>Ecdysozoa</taxon>
        <taxon>Arthropoda</taxon>
        <taxon>Chelicerata</taxon>
        <taxon>Arachnida</taxon>
        <taxon>Araneae</taxon>
        <taxon>Araneomorphae</taxon>
        <taxon>Entelegynae</taxon>
        <taxon>Araneoidea</taxon>
        <taxon>Linyphiidae</taxon>
        <taxon>Erigoninae</taxon>
        <taxon>Oedothorax</taxon>
    </lineage>
</organism>
<evidence type="ECO:0000256" key="1">
    <source>
        <dbReference type="ARBA" id="ARBA00004141"/>
    </source>
</evidence>
<evidence type="ECO:0000256" key="3">
    <source>
        <dbReference type="ARBA" id="ARBA00022692"/>
    </source>
</evidence>
<keyword evidence="8" id="KW-1185">Reference proteome</keyword>
<accession>A0AAV6UV78</accession>
<keyword evidence="4 6" id="KW-1133">Transmembrane helix</keyword>
<keyword evidence="3 6" id="KW-0812">Transmembrane</keyword>
<name>A0AAV6UV78_9ARAC</name>
<sequence length="182" mass="20410">MAAFAGYLEKLDQKLHEKNKINEYFEKAEKATGVKRVYLALGLIGVWALYMVLGHGAELICNTIGFAYPAYVSLHALETNTKEDDTKWLTYWVTFAAFSLVEFFSDFIVGFIPFYWLLKCIFLVWCFAPIANNGSSFLYGRVLRPLFLKNRSAIDETLDKAASGVAGLARDAAGKYMAGKSE</sequence>
<evidence type="ECO:0000256" key="5">
    <source>
        <dbReference type="ARBA" id="ARBA00023136"/>
    </source>
</evidence>
<feature type="transmembrane region" description="Helical" evidence="6">
    <location>
        <begin position="59"/>
        <end position="77"/>
    </location>
</feature>
<gene>
    <name evidence="7" type="ORF">JTE90_002453</name>
</gene>
<evidence type="ECO:0000256" key="2">
    <source>
        <dbReference type="ARBA" id="ARBA00008573"/>
    </source>
</evidence>
<dbReference type="Pfam" id="PF03134">
    <property type="entry name" value="TB2_DP1_HVA22"/>
    <property type="match status" value="1"/>
</dbReference>
<reference evidence="7 8" key="1">
    <citation type="journal article" date="2022" name="Nat. Ecol. Evol.">
        <title>A masculinizing supergene underlies an exaggerated male reproductive morph in a spider.</title>
        <authorList>
            <person name="Hendrickx F."/>
            <person name="De Corte Z."/>
            <person name="Sonet G."/>
            <person name="Van Belleghem S.M."/>
            <person name="Kostlbacher S."/>
            <person name="Vangestel C."/>
        </authorList>
    </citation>
    <scope>NUCLEOTIDE SEQUENCE [LARGE SCALE GENOMIC DNA]</scope>
    <source>
        <strain evidence="7">W744_W776</strain>
    </source>
</reference>
<dbReference type="GO" id="GO:0016020">
    <property type="term" value="C:membrane"/>
    <property type="evidence" value="ECO:0007669"/>
    <property type="project" value="UniProtKB-SubCell"/>
</dbReference>
<comment type="caution">
    <text evidence="6">Lacks conserved residue(s) required for the propagation of feature annotation.</text>
</comment>
<feature type="transmembrane region" description="Helical" evidence="6">
    <location>
        <begin position="37"/>
        <end position="53"/>
    </location>
</feature>
<dbReference type="AlphaFoldDB" id="A0AAV6UV78"/>
<feature type="transmembrane region" description="Helical" evidence="6">
    <location>
        <begin position="122"/>
        <end position="142"/>
    </location>
</feature>
<dbReference type="PANTHER" id="PTHR12300:SF161">
    <property type="entry name" value="RECEPTOR EXPRESSION-ENHANCING PROTEIN"/>
    <property type="match status" value="1"/>
</dbReference>
<dbReference type="PANTHER" id="PTHR12300">
    <property type="entry name" value="HVA22-LIKE PROTEINS"/>
    <property type="match status" value="1"/>
</dbReference>
<feature type="transmembrane region" description="Helical" evidence="6">
    <location>
        <begin position="89"/>
        <end position="116"/>
    </location>
</feature>
<keyword evidence="5 6" id="KW-0472">Membrane</keyword>
<comment type="subcellular location">
    <subcellularLocation>
        <location evidence="1 6">Membrane</location>
        <topology evidence="1 6">Multi-pass membrane protein</topology>
    </subcellularLocation>
</comment>
<evidence type="ECO:0000256" key="6">
    <source>
        <dbReference type="RuleBase" id="RU362006"/>
    </source>
</evidence>
<protein>
    <recommendedName>
        <fullName evidence="6">Receptor expression-enhancing protein</fullName>
    </recommendedName>
</protein>
<proteinExistence type="inferred from homology"/>
<evidence type="ECO:0000313" key="7">
    <source>
        <dbReference type="EMBL" id="KAG8188099.1"/>
    </source>
</evidence>